<keyword evidence="3" id="KW-1133">Transmembrane helix</keyword>
<feature type="domain" description="Methyl-accepting transducer" evidence="4">
    <location>
        <begin position="273"/>
        <end position="509"/>
    </location>
</feature>
<accession>A0A2G6KB44</accession>
<dbReference type="PANTHER" id="PTHR32089:SF112">
    <property type="entry name" value="LYSOZYME-LIKE PROTEIN-RELATED"/>
    <property type="match status" value="1"/>
</dbReference>
<dbReference type="GO" id="GO:0016020">
    <property type="term" value="C:membrane"/>
    <property type="evidence" value="ECO:0007669"/>
    <property type="project" value="InterPro"/>
</dbReference>
<evidence type="ECO:0000256" key="2">
    <source>
        <dbReference type="PROSITE-ProRule" id="PRU00284"/>
    </source>
</evidence>
<keyword evidence="1 2" id="KW-0807">Transducer</keyword>
<gene>
    <name evidence="5" type="ORF">CSA56_14890</name>
</gene>
<organism evidence="5 6">
    <name type="scientific">candidate division KSB3 bacterium</name>
    <dbReference type="NCBI Taxonomy" id="2044937"/>
    <lineage>
        <taxon>Bacteria</taxon>
        <taxon>candidate division KSB3</taxon>
    </lineage>
</organism>
<name>A0A2G6KB44_9BACT</name>
<evidence type="ECO:0000259" key="4">
    <source>
        <dbReference type="PROSITE" id="PS50111"/>
    </source>
</evidence>
<feature type="transmembrane region" description="Helical" evidence="3">
    <location>
        <begin position="26"/>
        <end position="49"/>
    </location>
</feature>
<dbReference type="EMBL" id="PDSK01000111">
    <property type="protein sequence ID" value="PIE32590.1"/>
    <property type="molecule type" value="Genomic_DNA"/>
</dbReference>
<evidence type="ECO:0000313" key="6">
    <source>
        <dbReference type="Proteomes" id="UP000230821"/>
    </source>
</evidence>
<dbReference type="PANTHER" id="PTHR32089">
    <property type="entry name" value="METHYL-ACCEPTING CHEMOTAXIS PROTEIN MCPB"/>
    <property type="match status" value="1"/>
</dbReference>
<dbReference type="GO" id="GO:0007165">
    <property type="term" value="P:signal transduction"/>
    <property type="evidence" value="ECO:0007669"/>
    <property type="project" value="UniProtKB-KW"/>
</dbReference>
<evidence type="ECO:0000256" key="1">
    <source>
        <dbReference type="ARBA" id="ARBA00023224"/>
    </source>
</evidence>
<comment type="caution">
    <text evidence="5">The sequence shown here is derived from an EMBL/GenBank/DDBJ whole genome shotgun (WGS) entry which is preliminary data.</text>
</comment>
<keyword evidence="3" id="KW-0472">Membrane</keyword>
<dbReference type="SUPFAM" id="SSF58104">
    <property type="entry name" value="Methyl-accepting chemotaxis protein (MCP) signaling domain"/>
    <property type="match status" value="1"/>
</dbReference>
<reference evidence="5 6" key="1">
    <citation type="submission" date="2017-10" db="EMBL/GenBank/DDBJ databases">
        <title>Novel microbial diversity and functional potential in the marine mammal oral microbiome.</title>
        <authorList>
            <person name="Dudek N.K."/>
            <person name="Sun C.L."/>
            <person name="Burstein D."/>
            <person name="Kantor R.S."/>
            <person name="Aliaga Goltsman D.S."/>
            <person name="Bik E.M."/>
            <person name="Thomas B.C."/>
            <person name="Banfield J.F."/>
            <person name="Relman D.A."/>
        </authorList>
    </citation>
    <scope>NUCLEOTIDE SEQUENCE [LARGE SCALE GENOMIC DNA]</scope>
    <source>
        <strain evidence="5">DOLJORAL78_47_16</strain>
    </source>
</reference>
<dbReference type="Proteomes" id="UP000230821">
    <property type="component" value="Unassembled WGS sequence"/>
</dbReference>
<dbReference type="AlphaFoldDB" id="A0A2G6KB44"/>
<proteinExistence type="predicted"/>
<dbReference type="SMART" id="SM00283">
    <property type="entry name" value="MA"/>
    <property type="match status" value="1"/>
</dbReference>
<evidence type="ECO:0000313" key="5">
    <source>
        <dbReference type="EMBL" id="PIE32590.1"/>
    </source>
</evidence>
<keyword evidence="3" id="KW-0812">Transmembrane</keyword>
<dbReference type="PROSITE" id="PS50111">
    <property type="entry name" value="CHEMOTAXIS_TRANSDUC_2"/>
    <property type="match status" value="1"/>
</dbReference>
<protein>
    <recommendedName>
        <fullName evidence="4">Methyl-accepting transducer domain-containing protein</fullName>
    </recommendedName>
</protein>
<sequence length="545" mass="61104">MPRHTLLHIKKSMKLWQKFLISKMQIYPIVLIWTVGLTISGVSTFFSLADIKKNRLETYRWQAETLAQKIMRDMRLQIGSDELSASETEGLKRVSLKLQQILERHIQAAPSSIGIIDTRGYWVAHQKTGLRNTPVKNSTLVTFFKKEETALLNKDDLYHILIPVTIGKEISLGMIDVMFGTEYIQREKRHYIARNAAIFFIVSCVTCGVLLCASRKNMQAIQSMTCTAEMIHNGDFRFPTGPIPGSGDIRTLALTFHKMTVRLRTVSTHVQQTVVLIATAVKDMQSAAERLAASLEEQSASIAQTSMNMERVARESQHISQSTDTVVRIAEKTKADAQQGLQIAEDTLDKMRDIQQSNHTDTENIQSLGQKSQEISKIMDVIVSIADQTKLIAFNASLEASGAGIAGKRFGIVAKEIRTLADHVIGSTTTIQETTARIQDSIQTLNRSSETSTENIRQGAEYTVRTKEWLQEILAGTTKTTRIAQRISRSLLKQQLASEEISTSLKELLRNIDEFAKTGTMTNDIANRLEGFTKDLEKLLKDFKI</sequence>
<feature type="transmembrane region" description="Helical" evidence="3">
    <location>
        <begin position="191"/>
        <end position="211"/>
    </location>
</feature>
<dbReference type="Pfam" id="PF00015">
    <property type="entry name" value="MCPsignal"/>
    <property type="match status" value="1"/>
</dbReference>
<dbReference type="InterPro" id="IPR004089">
    <property type="entry name" value="MCPsignal_dom"/>
</dbReference>
<dbReference type="Gene3D" id="1.10.287.950">
    <property type="entry name" value="Methyl-accepting chemotaxis protein"/>
    <property type="match status" value="1"/>
</dbReference>
<evidence type="ECO:0000256" key="3">
    <source>
        <dbReference type="SAM" id="Phobius"/>
    </source>
</evidence>